<dbReference type="Proteomes" id="UP000094043">
    <property type="component" value="Chromosome 1"/>
</dbReference>
<evidence type="ECO:0000256" key="8">
    <source>
        <dbReference type="ARBA" id="ARBA00023306"/>
    </source>
</evidence>
<name>A0A1E3J2E9_9TREE</name>
<dbReference type="AlphaFoldDB" id="A0A1E3J2E9"/>
<sequence length="329" mass="36601">MPTAKSNNKHPAGPVATSSKITLDAIPPADIPESITAGYVWEQREREPLDQEERNRFIHELIGYDPKDLTKDISEAARSEVYNIVSSIENWAYAMSKDPDTEAELSTGLHALETLLESHMDNAFDKFEGWALRNPFDFPADLEVALPWHKGLDFQRGEYVVANGGKDALDRKIESLRTQVEQARFLSQRLEIAEKRLDRRIEMRKQHQAQVGFVKEVVDAAGLQPLPIRASQIQQTLSSLQTSLPSTDALDLPIPASSVLPHAGEHTKAWELGRAAYLNWALGKVVPPRADRMVGGDGGAEEKLEAIEKAIQNQSGREGIEILARKVDD</sequence>
<proteinExistence type="inferred from homology"/>
<evidence type="ECO:0000256" key="2">
    <source>
        <dbReference type="ARBA" id="ARBA00008643"/>
    </source>
</evidence>
<dbReference type="GeneID" id="91084251"/>
<dbReference type="GO" id="GO:0000444">
    <property type="term" value="C:MIS12/MIND type complex"/>
    <property type="evidence" value="ECO:0007669"/>
    <property type="project" value="TreeGrafter"/>
</dbReference>
<comment type="similarity">
    <text evidence="2">Belongs to the mis12 family.</text>
</comment>
<reference evidence="10" key="1">
    <citation type="submission" date="2016-06" db="EMBL/GenBank/DDBJ databases">
        <authorList>
            <person name="Cuomo C."/>
            <person name="Litvintseva A."/>
            <person name="Heitman J."/>
            <person name="Chen Y."/>
            <person name="Sun S."/>
            <person name="Springer D."/>
            <person name="Dromer F."/>
            <person name="Young S."/>
            <person name="Zeng Q."/>
            <person name="Chapman S."/>
            <person name="Gujja S."/>
            <person name="Saif S."/>
            <person name="Birren B."/>
        </authorList>
    </citation>
    <scope>NUCLEOTIDE SEQUENCE</scope>
    <source>
        <strain evidence="10">CBS 7841</strain>
    </source>
</reference>
<dbReference type="GO" id="GO:0000070">
    <property type="term" value="P:mitotic sister chromatid segregation"/>
    <property type="evidence" value="ECO:0007669"/>
    <property type="project" value="TreeGrafter"/>
</dbReference>
<evidence type="ECO:0000256" key="6">
    <source>
        <dbReference type="ARBA" id="ARBA00022838"/>
    </source>
</evidence>
<reference evidence="10" key="3">
    <citation type="submission" date="2024-01" db="EMBL/GenBank/DDBJ databases">
        <authorList>
            <person name="Coelho M.A."/>
            <person name="David-Palma M."/>
            <person name="Shea T."/>
            <person name="Sun S."/>
            <person name="Cuomo C.A."/>
            <person name="Heitman J."/>
        </authorList>
    </citation>
    <scope>NUCLEOTIDE SEQUENCE</scope>
    <source>
        <strain evidence="10">CBS 7841</strain>
    </source>
</reference>
<dbReference type="InterPro" id="IPR008685">
    <property type="entry name" value="Centromere_Mis12"/>
</dbReference>
<evidence type="ECO:0000256" key="7">
    <source>
        <dbReference type="ARBA" id="ARBA00023054"/>
    </source>
</evidence>
<accession>A0A1E3J2E9</accession>
<dbReference type="GO" id="GO:0051382">
    <property type="term" value="P:kinetochore assembly"/>
    <property type="evidence" value="ECO:0007669"/>
    <property type="project" value="TreeGrafter"/>
</dbReference>
<evidence type="ECO:0000256" key="5">
    <source>
        <dbReference type="ARBA" id="ARBA00022776"/>
    </source>
</evidence>
<keyword evidence="4" id="KW-0132">Cell division</keyword>
<evidence type="ECO:0000256" key="9">
    <source>
        <dbReference type="ARBA" id="ARBA00023328"/>
    </source>
</evidence>
<dbReference type="PANTHER" id="PTHR14527:SF2">
    <property type="entry name" value="PROTEIN MIS12 HOMOLOG"/>
    <property type="match status" value="1"/>
</dbReference>
<evidence type="ECO:0000313" key="11">
    <source>
        <dbReference type="Proteomes" id="UP000094043"/>
    </source>
</evidence>
<dbReference type="KEGG" id="cdep:91084251"/>
<dbReference type="VEuPathDB" id="FungiDB:L203_00307"/>
<evidence type="ECO:0000256" key="3">
    <source>
        <dbReference type="ARBA" id="ARBA00022454"/>
    </source>
</evidence>
<comment type="subcellular location">
    <subcellularLocation>
        <location evidence="1">Chromosome</location>
        <location evidence="1">Centromere</location>
        <location evidence="1">Kinetochore</location>
    </subcellularLocation>
</comment>
<evidence type="ECO:0000256" key="4">
    <source>
        <dbReference type="ARBA" id="ARBA00022618"/>
    </source>
</evidence>
<dbReference type="OrthoDB" id="1884855at2759"/>
<dbReference type="GO" id="GO:0005634">
    <property type="term" value="C:nucleus"/>
    <property type="evidence" value="ECO:0007669"/>
    <property type="project" value="InterPro"/>
</dbReference>
<keyword evidence="7" id="KW-0175">Coiled coil</keyword>
<keyword evidence="9" id="KW-0137">Centromere</keyword>
<keyword evidence="8" id="KW-0131">Cell cycle</keyword>
<dbReference type="Pfam" id="PF05859">
    <property type="entry name" value="Mis12"/>
    <property type="match status" value="1"/>
</dbReference>
<keyword evidence="3" id="KW-0158">Chromosome</keyword>
<organism evidence="10 11">
    <name type="scientific">Cryptococcus depauperatus CBS 7841</name>
    <dbReference type="NCBI Taxonomy" id="1295531"/>
    <lineage>
        <taxon>Eukaryota</taxon>
        <taxon>Fungi</taxon>
        <taxon>Dikarya</taxon>
        <taxon>Basidiomycota</taxon>
        <taxon>Agaricomycotina</taxon>
        <taxon>Tremellomycetes</taxon>
        <taxon>Tremellales</taxon>
        <taxon>Cryptococcaceae</taxon>
        <taxon>Cryptococcus</taxon>
    </lineage>
</organism>
<dbReference type="EMBL" id="CP143784">
    <property type="protein sequence ID" value="WVN84899.1"/>
    <property type="molecule type" value="Genomic_DNA"/>
</dbReference>
<dbReference type="RefSeq" id="XP_066065600.1">
    <property type="nucleotide sequence ID" value="XM_066209503.1"/>
</dbReference>
<reference evidence="10" key="2">
    <citation type="journal article" date="2022" name="Elife">
        <title>Obligate sexual reproduction of a homothallic fungus closely related to the Cryptococcus pathogenic species complex.</title>
        <authorList>
            <person name="Passer A.R."/>
            <person name="Clancey S.A."/>
            <person name="Shea T."/>
            <person name="David-Palma M."/>
            <person name="Averette A.F."/>
            <person name="Boekhout T."/>
            <person name="Porcel B.M."/>
            <person name="Nowrousian M."/>
            <person name="Cuomo C.A."/>
            <person name="Sun S."/>
            <person name="Heitman J."/>
            <person name="Coelho M.A."/>
        </authorList>
    </citation>
    <scope>NUCLEOTIDE SEQUENCE</scope>
    <source>
        <strain evidence="10">CBS 7841</strain>
    </source>
</reference>
<keyword evidence="6" id="KW-0995">Kinetochore</keyword>
<keyword evidence="11" id="KW-1185">Reference proteome</keyword>
<protein>
    <submittedName>
        <fullName evidence="10">Uncharacterized protein</fullName>
    </submittedName>
</protein>
<keyword evidence="5" id="KW-0498">Mitosis</keyword>
<evidence type="ECO:0000313" key="10">
    <source>
        <dbReference type="EMBL" id="WVN84899.1"/>
    </source>
</evidence>
<dbReference type="GO" id="GO:0051301">
    <property type="term" value="P:cell division"/>
    <property type="evidence" value="ECO:0007669"/>
    <property type="project" value="UniProtKB-KW"/>
</dbReference>
<dbReference type="PANTHER" id="PTHR14527">
    <property type="entry name" value="PROTEIN MIS12 HOMOLOG"/>
    <property type="match status" value="1"/>
</dbReference>
<evidence type="ECO:0000256" key="1">
    <source>
        <dbReference type="ARBA" id="ARBA00004629"/>
    </source>
</evidence>
<gene>
    <name evidence="10" type="ORF">L203_100035</name>
</gene>